<feature type="transmembrane region" description="Helical" evidence="6">
    <location>
        <begin position="128"/>
        <end position="147"/>
    </location>
</feature>
<sequence length="385" mass="40215">MPLAILALTLASFAIGTSEFIIMGLMPEVAGSLNVSLPQAGLLVTFYALGVVFGGPVLAMATARIPRKRTLLGLMLLFIGGNLCCALADGYETLMLARVLSALCHGTFFGLASIVAADLSRPEKRTQAIALVFMGVTLANILGVPLGTAIGQALGWRSAFWGVAAIGLLALVALWFYLPANLVQQKVRFKDELKVLKNRKVLSGLALSVVANASLFSVFTYIAPTLGQVSGASPKEITLVLFALGLGLSLGSLLGGFLGDRKLLPSLTFLSLALIGILTLLHFCLGSLLLTVPLLMLWSVVGFALCPMLQMLVVKSAAKAPLLASTFNQSAFNLGNALGAWIAGTLLALGTGLKELPLAGALLALMALLLAMSLGWRREPQAANT</sequence>
<evidence type="ECO:0000313" key="8">
    <source>
        <dbReference type="EMBL" id="SUJ10308.1"/>
    </source>
</evidence>
<feature type="transmembrane region" description="Helical" evidence="6">
    <location>
        <begin position="330"/>
        <end position="350"/>
    </location>
</feature>
<keyword evidence="9" id="KW-1185">Reference proteome</keyword>
<feature type="transmembrane region" description="Helical" evidence="6">
    <location>
        <begin position="40"/>
        <end position="59"/>
    </location>
</feature>
<keyword evidence="3 6" id="KW-0812">Transmembrane</keyword>
<evidence type="ECO:0000313" key="9">
    <source>
        <dbReference type="Proteomes" id="UP000254069"/>
    </source>
</evidence>
<feature type="transmembrane region" description="Helical" evidence="6">
    <location>
        <begin position="95"/>
        <end position="116"/>
    </location>
</feature>
<feature type="domain" description="Major facilitator superfamily (MFS) profile" evidence="7">
    <location>
        <begin position="4"/>
        <end position="379"/>
    </location>
</feature>
<dbReference type="PANTHER" id="PTHR43124">
    <property type="entry name" value="PURINE EFFLUX PUMP PBUE"/>
    <property type="match status" value="1"/>
</dbReference>
<dbReference type="Gene3D" id="1.20.1250.20">
    <property type="entry name" value="MFS general substrate transporter like domains"/>
    <property type="match status" value="1"/>
</dbReference>
<proteinExistence type="predicted"/>
<dbReference type="PROSITE" id="PS50850">
    <property type="entry name" value="MFS"/>
    <property type="match status" value="1"/>
</dbReference>
<feature type="transmembrane region" description="Helical" evidence="6">
    <location>
        <begin position="356"/>
        <end position="376"/>
    </location>
</feature>
<dbReference type="Pfam" id="PF07690">
    <property type="entry name" value="MFS_1"/>
    <property type="match status" value="1"/>
</dbReference>
<dbReference type="GO" id="GO:0022857">
    <property type="term" value="F:transmembrane transporter activity"/>
    <property type="evidence" value="ECO:0007669"/>
    <property type="project" value="InterPro"/>
</dbReference>
<comment type="subcellular location">
    <subcellularLocation>
        <location evidence="1">Cell membrane</location>
        <topology evidence="1">Multi-pass membrane protein</topology>
    </subcellularLocation>
</comment>
<dbReference type="SUPFAM" id="SSF103473">
    <property type="entry name" value="MFS general substrate transporter"/>
    <property type="match status" value="1"/>
</dbReference>
<gene>
    <name evidence="8" type="primary">ydhP_2</name>
    <name evidence="8" type="ORF">NCTC10738_04275</name>
</gene>
<dbReference type="InterPro" id="IPR020846">
    <property type="entry name" value="MFS_dom"/>
</dbReference>
<keyword evidence="5 6" id="KW-0472">Membrane</keyword>
<dbReference type="GO" id="GO:0005886">
    <property type="term" value="C:plasma membrane"/>
    <property type="evidence" value="ECO:0007669"/>
    <property type="project" value="UniProtKB-SubCell"/>
</dbReference>
<dbReference type="AlphaFoldDB" id="A0A380BZQ0"/>
<dbReference type="RefSeq" id="WP_044734310.1">
    <property type="nucleotide sequence ID" value="NZ_CP032664.1"/>
</dbReference>
<evidence type="ECO:0000256" key="6">
    <source>
        <dbReference type="SAM" id="Phobius"/>
    </source>
</evidence>
<dbReference type="InterPro" id="IPR011701">
    <property type="entry name" value="MFS"/>
</dbReference>
<dbReference type="InterPro" id="IPR036259">
    <property type="entry name" value="MFS_trans_sf"/>
</dbReference>
<protein>
    <submittedName>
        <fullName evidence="8">Inner membrane transport protein ydhP</fullName>
    </submittedName>
</protein>
<evidence type="ECO:0000256" key="4">
    <source>
        <dbReference type="ARBA" id="ARBA00022989"/>
    </source>
</evidence>
<feature type="transmembrane region" description="Helical" evidence="6">
    <location>
        <begin position="201"/>
        <end position="222"/>
    </location>
</feature>
<feature type="transmembrane region" description="Helical" evidence="6">
    <location>
        <begin position="159"/>
        <end position="180"/>
    </location>
</feature>
<evidence type="ECO:0000259" key="7">
    <source>
        <dbReference type="PROSITE" id="PS50850"/>
    </source>
</evidence>
<organism evidence="8 9">
    <name type="scientific">Shewanella algae</name>
    <dbReference type="NCBI Taxonomy" id="38313"/>
    <lineage>
        <taxon>Bacteria</taxon>
        <taxon>Pseudomonadati</taxon>
        <taxon>Pseudomonadota</taxon>
        <taxon>Gammaproteobacteria</taxon>
        <taxon>Alteromonadales</taxon>
        <taxon>Shewanellaceae</taxon>
        <taxon>Shewanella</taxon>
    </lineage>
</organism>
<keyword evidence="4 6" id="KW-1133">Transmembrane helix</keyword>
<feature type="transmembrane region" description="Helical" evidence="6">
    <location>
        <begin position="296"/>
        <end position="318"/>
    </location>
</feature>
<feature type="transmembrane region" description="Helical" evidence="6">
    <location>
        <begin position="237"/>
        <end position="257"/>
    </location>
</feature>
<dbReference type="CDD" id="cd17324">
    <property type="entry name" value="MFS_NepI_like"/>
    <property type="match status" value="1"/>
</dbReference>
<evidence type="ECO:0000256" key="3">
    <source>
        <dbReference type="ARBA" id="ARBA00022692"/>
    </source>
</evidence>
<reference evidence="8 9" key="1">
    <citation type="submission" date="2018-06" db="EMBL/GenBank/DDBJ databases">
        <authorList>
            <consortium name="Pathogen Informatics"/>
            <person name="Doyle S."/>
        </authorList>
    </citation>
    <scope>NUCLEOTIDE SEQUENCE [LARGE SCALE GENOMIC DNA]</scope>
    <source>
        <strain evidence="8 9">NCTC10738</strain>
    </source>
</reference>
<evidence type="ECO:0000256" key="2">
    <source>
        <dbReference type="ARBA" id="ARBA00022475"/>
    </source>
</evidence>
<evidence type="ECO:0000256" key="5">
    <source>
        <dbReference type="ARBA" id="ARBA00023136"/>
    </source>
</evidence>
<feature type="transmembrane region" description="Helical" evidence="6">
    <location>
        <begin position="269"/>
        <end position="290"/>
    </location>
</feature>
<dbReference type="PANTHER" id="PTHR43124:SF8">
    <property type="entry name" value="INNER MEMBRANE TRANSPORT PROTEIN YDHP"/>
    <property type="match status" value="1"/>
</dbReference>
<accession>A0A380BZQ0</accession>
<name>A0A380BZQ0_9GAMM</name>
<keyword evidence="2" id="KW-1003">Cell membrane</keyword>
<evidence type="ECO:0000256" key="1">
    <source>
        <dbReference type="ARBA" id="ARBA00004651"/>
    </source>
</evidence>
<dbReference type="Proteomes" id="UP000254069">
    <property type="component" value="Unassembled WGS sequence"/>
</dbReference>
<dbReference type="InterPro" id="IPR050189">
    <property type="entry name" value="MFS_Efflux_Transporters"/>
</dbReference>
<dbReference type="EMBL" id="UGYO01000002">
    <property type="protein sequence ID" value="SUJ10308.1"/>
    <property type="molecule type" value="Genomic_DNA"/>
</dbReference>
<feature type="transmembrane region" description="Helical" evidence="6">
    <location>
        <begin position="71"/>
        <end position="89"/>
    </location>
</feature>